<gene>
    <name evidence="1" type="ORF">SAMN04488505_101986</name>
</gene>
<evidence type="ECO:0000313" key="2">
    <source>
        <dbReference type="Proteomes" id="UP000198984"/>
    </source>
</evidence>
<dbReference type="Proteomes" id="UP000198984">
    <property type="component" value="Unassembled WGS sequence"/>
</dbReference>
<keyword evidence="2" id="KW-1185">Reference proteome</keyword>
<name>A0A1H7KBM9_9BACT</name>
<dbReference type="AlphaFoldDB" id="A0A1H7KBM9"/>
<accession>A0A1H7KBM9</accession>
<sequence length="55" mass="5951">MSGTGCFIGYPSFLILITNYELLFHSHSQFAIIHIIIAFNGIPRAALGGVVIDNS</sequence>
<reference evidence="1 2" key="1">
    <citation type="submission" date="2016-10" db="EMBL/GenBank/DDBJ databases">
        <authorList>
            <person name="de Groot N.N."/>
        </authorList>
    </citation>
    <scope>NUCLEOTIDE SEQUENCE [LARGE SCALE GENOMIC DNA]</scope>
    <source>
        <strain evidence="1 2">DSM 21039</strain>
    </source>
</reference>
<organism evidence="1 2">
    <name type="scientific">Chitinophaga rupis</name>
    <dbReference type="NCBI Taxonomy" id="573321"/>
    <lineage>
        <taxon>Bacteria</taxon>
        <taxon>Pseudomonadati</taxon>
        <taxon>Bacteroidota</taxon>
        <taxon>Chitinophagia</taxon>
        <taxon>Chitinophagales</taxon>
        <taxon>Chitinophagaceae</taxon>
        <taxon>Chitinophaga</taxon>
    </lineage>
</organism>
<dbReference type="EMBL" id="FOBB01000001">
    <property type="protein sequence ID" value="SEK83954.1"/>
    <property type="molecule type" value="Genomic_DNA"/>
</dbReference>
<evidence type="ECO:0000313" key="1">
    <source>
        <dbReference type="EMBL" id="SEK83954.1"/>
    </source>
</evidence>
<proteinExistence type="predicted"/>
<protein>
    <submittedName>
        <fullName evidence="1">Uncharacterized protein</fullName>
    </submittedName>
</protein>